<name>A0ABQ9TVD0_SAGOE</name>
<protein>
    <submittedName>
        <fullName evidence="1">Uncharacterized protein</fullName>
    </submittedName>
</protein>
<dbReference type="Proteomes" id="UP001266305">
    <property type="component" value="Unassembled WGS sequence"/>
</dbReference>
<comment type="caution">
    <text evidence="1">The sequence shown here is derived from an EMBL/GenBank/DDBJ whole genome shotgun (WGS) entry which is preliminary data.</text>
</comment>
<feature type="non-terminal residue" evidence="1">
    <location>
        <position position="1"/>
    </location>
</feature>
<evidence type="ECO:0000313" key="2">
    <source>
        <dbReference type="Proteomes" id="UP001266305"/>
    </source>
</evidence>
<reference evidence="1 2" key="1">
    <citation type="submission" date="2023-05" db="EMBL/GenBank/DDBJ databases">
        <title>B98-5 Cell Line De Novo Hybrid Assembly: An Optical Mapping Approach.</title>
        <authorList>
            <person name="Kananen K."/>
            <person name="Auerbach J.A."/>
            <person name="Kautto E."/>
            <person name="Blachly J.S."/>
        </authorList>
    </citation>
    <scope>NUCLEOTIDE SEQUENCE [LARGE SCALE GENOMIC DNA]</scope>
    <source>
        <strain evidence="1">B95-8</strain>
        <tissue evidence="1">Cell line</tissue>
    </source>
</reference>
<evidence type="ECO:0000313" key="1">
    <source>
        <dbReference type="EMBL" id="KAK2088117.1"/>
    </source>
</evidence>
<organism evidence="1 2">
    <name type="scientific">Saguinus oedipus</name>
    <name type="common">Cotton-top tamarin</name>
    <name type="synonym">Oedipomidas oedipus</name>
    <dbReference type="NCBI Taxonomy" id="9490"/>
    <lineage>
        <taxon>Eukaryota</taxon>
        <taxon>Metazoa</taxon>
        <taxon>Chordata</taxon>
        <taxon>Craniata</taxon>
        <taxon>Vertebrata</taxon>
        <taxon>Euteleostomi</taxon>
        <taxon>Mammalia</taxon>
        <taxon>Eutheria</taxon>
        <taxon>Euarchontoglires</taxon>
        <taxon>Primates</taxon>
        <taxon>Haplorrhini</taxon>
        <taxon>Platyrrhini</taxon>
        <taxon>Cebidae</taxon>
        <taxon>Callitrichinae</taxon>
        <taxon>Saguinus</taxon>
    </lineage>
</organism>
<proteinExistence type="predicted"/>
<keyword evidence="2" id="KW-1185">Reference proteome</keyword>
<gene>
    <name evidence="1" type="ORF">P7K49_034024</name>
</gene>
<accession>A0ABQ9TVD0</accession>
<sequence length="58" mass="6684">GDDTRTFVIHINSPKPSREVSAQNALIVEIEERMNILHPCQSNRKQNRKGCQMRLPEP</sequence>
<dbReference type="EMBL" id="JASSZA010000019">
    <property type="protein sequence ID" value="KAK2088117.1"/>
    <property type="molecule type" value="Genomic_DNA"/>
</dbReference>